<dbReference type="STRING" id="2020962.A0A2N1JCP9"/>
<dbReference type="GO" id="GO:0006260">
    <property type="term" value="P:DNA replication"/>
    <property type="evidence" value="ECO:0007669"/>
    <property type="project" value="UniProtKB-KW"/>
</dbReference>
<dbReference type="Pfam" id="PF25005">
    <property type="entry name" value="PSF2_N"/>
    <property type="match status" value="1"/>
</dbReference>
<gene>
    <name evidence="11" type="primary">PSF2</name>
    <name evidence="11" type="ORF">MVES_001840</name>
</gene>
<evidence type="ECO:0000259" key="9">
    <source>
        <dbReference type="Pfam" id="PF05916"/>
    </source>
</evidence>
<dbReference type="SUPFAM" id="SSF158573">
    <property type="entry name" value="GINS helical bundle-like"/>
    <property type="match status" value="1"/>
</dbReference>
<dbReference type="CDD" id="cd21694">
    <property type="entry name" value="GINS_B_Psf2"/>
    <property type="match status" value="1"/>
</dbReference>
<keyword evidence="5" id="KW-0159">Chromosome partition</keyword>
<dbReference type="Gene3D" id="1.20.58.1020">
    <property type="match status" value="1"/>
</dbReference>
<dbReference type="InterPro" id="IPR021151">
    <property type="entry name" value="GINS_A"/>
</dbReference>
<evidence type="ECO:0000259" key="10">
    <source>
        <dbReference type="Pfam" id="PF25005"/>
    </source>
</evidence>
<dbReference type="AlphaFoldDB" id="A0A2N1JCP9"/>
<dbReference type="PANTHER" id="PTHR12772">
    <property type="entry name" value="DNA REPLICATION COMPLEX GINS PROTEIN PSF2"/>
    <property type="match status" value="1"/>
</dbReference>
<dbReference type="InterPro" id="IPR036224">
    <property type="entry name" value="GINS_bundle-like_dom_sf"/>
</dbReference>
<organism evidence="11 12">
    <name type="scientific">Malassezia vespertilionis</name>
    <dbReference type="NCBI Taxonomy" id="2020962"/>
    <lineage>
        <taxon>Eukaryota</taxon>
        <taxon>Fungi</taxon>
        <taxon>Dikarya</taxon>
        <taxon>Basidiomycota</taxon>
        <taxon>Ustilaginomycotina</taxon>
        <taxon>Malasseziomycetes</taxon>
        <taxon>Malasseziales</taxon>
        <taxon>Malasseziaceae</taxon>
        <taxon>Malassezia</taxon>
    </lineage>
</organism>
<dbReference type="PIRSF" id="PIRSF028998">
    <property type="entry name" value="GINS_Psf2_subgr"/>
    <property type="match status" value="1"/>
</dbReference>
<dbReference type="GO" id="GO:0007059">
    <property type="term" value="P:chromosome segregation"/>
    <property type="evidence" value="ECO:0007669"/>
    <property type="project" value="UniProtKB-KW"/>
</dbReference>
<keyword evidence="4 7" id="KW-0235">DNA replication</keyword>
<proteinExistence type="inferred from homology"/>
<dbReference type="InterPro" id="IPR007257">
    <property type="entry name" value="GINS_Psf2"/>
</dbReference>
<feature type="domain" description="GINS subunit" evidence="9">
    <location>
        <begin position="76"/>
        <end position="175"/>
    </location>
</feature>
<reference evidence="11 12" key="1">
    <citation type="submission" date="2017-10" db="EMBL/GenBank/DDBJ databases">
        <title>A novel species of cold-tolerant Malassezia isolated from bats.</title>
        <authorList>
            <person name="Lorch J.M."/>
            <person name="Palmer J.M."/>
            <person name="Vanderwolf K.J."/>
            <person name="Schmidt K.Z."/>
            <person name="Verant M.L."/>
            <person name="Weller T.J."/>
            <person name="Blehert D.S."/>
        </authorList>
    </citation>
    <scope>NUCLEOTIDE SEQUENCE [LARGE SCALE GENOMIC DNA]</scope>
    <source>
        <strain evidence="11 12">NWHC:44797-103</strain>
    </source>
</reference>
<evidence type="ECO:0000256" key="1">
    <source>
        <dbReference type="ARBA" id="ARBA00004123"/>
    </source>
</evidence>
<dbReference type="InterPro" id="IPR056784">
    <property type="entry name" value="PSF2_N"/>
</dbReference>
<sequence>MALPAAAHHGILPTEMEYLASCETHISILPLISIDRFRLLSGTYGPFRPPAHAHIPLWLALSLRKKRKCVIIPPDWLSVDTLSEYLRQEVSSLPFAPLPLHYIPISKLLLDSAAEDIPQSARVRSLLKDLADARQSKVLTGMTLVNPIHLEMTNISSLEIAQLRPFFATALKQLQAIHAEPHEEASLSQTAEPPAEDTEIAVRHAHGASKET</sequence>
<dbReference type="GO" id="GO:0000727">
    <property type="term" value="P:double-strand break repair via break-induced replication"/>
    <property type="evidence" value="ECO:0007669"/>
    <property type="project" value="TreeGrafter"/>
</dbReference>
<dbReference type="CDD" id="cd11712">
    <property type="entry name" value="GINS_A_psf2"/>
    <property type="match status" value="1"/>
</dbReference>
<dbReference type="EMBL" id="KZ454989">
    <property type="protein sequence ID" value="PKI84328.1"/>
    <property type="molecule type" value="Genomic_DNA"/>
</dbReference>
<protein>
    <recommendedName>
        <fullName evidence="3 7">DNA replication complex GINS protein PSF2</fullName>
    </recommendedName>
</protein>
<comment type="subcellular location">
    <subcellularLocation>
        <location evidence="1 7">Nucleus</location>
    </subcellularLocation>
</comment>
<dbReference type="FunFam" id="1.20.58.1020:FF:000001">
    <property type="entry name" value="DNA replication complex GINS protein PSF2"/>
    <property type="match status" value="1"/>
</dbReference>
<comment type="subunit">
    <text evidence="7">Component of the GINS complex.</text>
</comment>
<evidence type="ECO:0000256" key="7">
    <source>
        <dbReference type="PIRNR" id="PIRNR028998"/>
    </source>
</evidence>
<evidence type="ECO:0000313" key="11">
    <source>
        <dbReference type="EMBL" id="PKI84328.1"/>
    </source>
</evidence>
<feature type="domain" description="DNA replication complex GINS protein PSF2 N-terminal" evidence="10">
    <location>
        <begin position="13"/>
        <end position="72"/>
    </location>
</feature>
<evidence type="ECO:0000256" key="6">
    <source>
        <dbReference type="ARBA" id="ARBA00023242"/>
    </source>
</evidence>
<evidence type="ECO:0000313" key="12">
    <source>
        <dbReference type="Proteomes" id="UP000232875"/>
    </source>
</evidence>
<dbReference type="GO" id="GO:0000811">
    <property type="term" value="C:GINS complex"/>
    <property type="evidence" value="ECO:0007669"/>
    <property type="project" value="TreeGrafter"/>
</dbReference>
<dbReference type="PANTHER" id="PTHR12772:SF0">
    <property type="entry name" value="DNA REPLICATION COMPLEX GINS PROTEIN PSF2"/>
    <property type="match status" value="1"/>
</dbReference>
<keyword evidence="6 7" id="KW-0539">Nucleus</keyword>
<accession>A0A2N1JCP9</accession>
<feature type="region of interest" description="Disordered" evidence="8">
    <location>
        <begin position="181"/>
        <end position="212"/>
    </location>
</feature>
<comment type="similarity">
    <text evidence="2 7">Belongs to the GINS2/PSF2 family.</text>
</comment>
<name>A0A2N1JCP9_9BASI</name>
<evidence type="ECO:0000256" key="4">
    <source>
        <dbReference type="ARBA" id="ARBA00022705"/>
    </source>
</evidence>
<evidence type="ECO:0000256" key="8">
    <source>
        <dbReference type="SAM" id="MobiDB-lite"/>
    </source>
</evidence>
<evidence type="ECO:0000256" key="5">
    <source>
        <dbReference type="ARBA" id="ARBA00022829"/>
    </source>
</evidence>
<dbReference type="Proteomes" id="UP000232875">
    <property type="component" value="Unassembled WGS sequence"/>
</dbReference>
<dbReference type="Pfam" id="PF05916">
    <property type="entry name" value="Sld5"/>
    <property type="match status" value="1"/>
</dbReference>
<keyword evidence="12" id="KW-1185">Reference proteome</keyword>
<dbReference type="OrthoDB" id="1938138at2759"/>
<dbReference type="Gene3D" id="3.40.5.50">
    <property type="match status" value="1"/>
</dbReference>
<dbReference type="SUPFAM" id="SSF160059">
    <property type="entry name" value="PriA/YqbF domain"/>
    <property type="match status" value="1"/>
</dbReference>
<dbReference type="FunFam" id="3.40.5.50:FF:000001">
    <property type="entry name" value="DNA replication complex GINS protein PSF2"/>
    <property type="match status" value="1"/>
</dbReference>
<feature type="compositionally biased region" description="Basic residues" evidence="8">
    <location>
        <begin position="203"/>
        <end position="212"/>
    </location>
</feature>
<evidence type="ECO:0000256" key="3">
    <source>
        <dbReference type="ARBA" id="ARBA00015139"/>
    </source>
</evidence>
<evidence type="ECO:0000256" key="2">
    <source>
        <dbReference type="ARBA" id="ARBA00010565"/>
    </source>
</evidence>